<keyword evidence="4" id="KW-1185">Reference proteome</keyword>
<proteinExistence type="predicted"/>
<evidence type="ECO:0000256" key="1">
    <source>
        <dbReference type="SAM" id="SignalP"/>
    </source>
</evidence>
<dbReference type="Proteomes" id="UP001300692">
    <property type="component" value="Unassembled WGS sequence"/>
</dbReference>
<evidence type="ECO:0000313" key="4">
    <source>
        <dbReference type="Proteomes" id="UP001300692"/>
    </source>
</evidence>
<dbReference type="InterPro" id="IPR025411">
    <property type="entry name" value="DUF4136"/>
</dbReference>
<keyword evidence="1" id="KW-0732">Signal</keyword>
<gene>
    <name evidence="3" type="ORF">N7U62_15530</name>
</gene>
<evidence type="ECO:0000259" key="2">
    <source>
        <dbReference type="Pfam" id="PF13590"/>
    </source>
</evidence>
<organism evidence="3 4">
    <name type="scientific">Reichenbachiella ulvae</name>
    <dbReference type="NCBI Taxonomy" id="2980104"/>
    <lineage>
        <taxon>Bacteria</taxon>
        <taxon>Pseudomonadati</taxon>
        <taxon>Bacteroidota</taxon>
        <taxon>Cytophagia</taxon>
        <taxon>Cytophagales</taxon>
        <taxon>Reichenbachiellaceae</taxon>
        <taxon>Reichenbachiella</taxon>
    </lineage>
</organism>
<evidence type="ECO:0000313" key="3">
    <source>
        <dbReference type="EMBL" id="MCV9388092.1"/>
    </source>
</evidence>
<protein>
    <submittedName>
        <fullName evidence="3">DUF4136 domain-containing protein</fullName>
    </submittedName>
</protein>
<sequence length="188" mass="21080">MKKRAILLGVMVVLFTSCSSLKIATDQKSGVDFSSFTTYALDIEYDGEQNEFFNEINIGRFEEAFTQGLTQRGLVEMEENPEVRIKVTGNMDVLKNYSTTQNSYGTMGRGRYYSGGVATSDTREYESLVGKLIVSIVDPETEELLWYSSISTGIADNPQSAQKSMSKLVDRLMVVFPIYPERSDDLIL</sequence>
<dbReference type="RefSeq" id="WP_264138918.1">
    <property type="nucleotide sequence ID" value="NZ_JAOYOD010000001.1"/>
</dbReference>
<comment type="caution">
    <text evidence="3">The sequence shown here is derived from an EMBL/GenBank/DDBJ whole genome shotgun (WGS) entry which is preliminary data.</text>
</comment>
<name>A0ABT3CWK1_9BACT</name>
<accession>A0ABT3CWK1</accession>
<feature type="chain" id="PRO_5046861524" evidence="1">
    <location>
        <begin position="25"/>
        <end position="188"/>
    </location>
</feature>
<feature type="domain" description="DUF4136" evidence="2">
    <location>
        <begin position="24"/>
        <end position="177"/>
    </location>
</feature>
<dbReference type="PROSITE" id="PS51257">
    <property type="entry name" value="PROKAR_LIPOPROTEIN"/>
    <property type="match status" value="1"/>
</dbReference>
<reference evidence="3 4" key="1">
    <citation type="submission" date="2022-10" db="EMBL/GenBank/DDBJ databases">
        <title>Comparative genomics and taxonomic characterization of three novel marine species of genus Reichenbachiella exhibiting antioxidant and polysaccharide degradation activities.</title>
        <authorList>
            <person name="Muhammad N."/>
            <person name="Lee Y.-J."/>
            <person name="Ko J."/>
            <person name="Kim S.-G."/>
        </authorList>
    </citation>
    <scope>NUCLEOTIDE SEQUENCE [LARGE SCALE GENOMIC DNA]</scope>
    <source>
        <strain evidence="3 4">ABR2-5</strain>
    </source>
</reference>
<feature type="signal peptide" evidence="1">
    <location>
        <begin position="1"/>
        <end position="24"/>
    </location>
</feature>
<dbReference type="Pfam" id="PF13590">
    <property type="entry name" value="DUF4136"/>
    <property type="match status" value="1"/>
</dbReference>
<dbReference type="EMBL" id="JAOYOD010000001">
    <property type="protein sequence ID" value="MCV9388092.1"/>
    <property type="molecule type" value="Genomic_DNA"/>
</dbReference>
<dbReference type="Gene3D" id="3.30.160.670">
    <property type="match status" value="1"/>
</dbReference>